<dbReference type="EMBL" id="KB203470">
    <property type="protein sequence ID" value="ESO84523.1"/>
    <property type="molecule type" value="Genomic_DNA"/>
</dbReference>
<dbReference type="Proteomes" id="UP000030746">
    <property type="component" value="Unassembled WGS sequence"/>
</dbReference>
<keyword evidence="2" id="KW-0479">Metal-binding</keyword>
<keyword evidence="9" id="KW-0539">Nucleus</keyword>
<evidence type="ECO:0000256" key="4">
    <source>
        <dbReference type="ARBA" id="ARBA00022771"/>
    </source>
</evidence>
<reference evidence="13 14" key="1">
    <citation type="journal article" date="2013" name="Nature">
        <title>Insights into bilaterian evolution from three spiralian genomes.</title>
        <authorList>
            <person name="Simakov O."/>
            <person name="Marletaz F."/>
            <person name="Cho S.J."/>
            <person name="Edsinger-Gonzales E."/>
            <person name="Havlak P."/>
            <person name="Hellsten U."/>
            <person name="Kuo D.H."/>
            <person name="Larsson T."/>
            <person name="Lv J."/>
            <person name="Arendt D."/>
            <person name="Savage R."/>
            <person name="Osoegawa K."/>
            <person name="de Jong P."/>
            <person name="Grimwood J."/>
            <person name="Chapman J.A."/>
            <person name="Shapiro H."/>
            <person name="Aerts A."/>
            <person name="Otillar R.P."/>
            <person name="Terry A.Y."/>
            <person name="Boore J.L."/>
            <person name="Grigoriev I.V."/>
            <person name="Lindberg D.R."/>
            <person name="Seaver E.C."/>
            <person name="Weisblat D.A."/>
            <person name="Putnam N.H."/>
            <person name="Rokhsar D.S."/>
        </authorList>
    </citation>
    <scope>NUCLEOTIDE SEQUENCE [LARGE SCALE GENOMIC DNA]</scope>
</reference>
<dbReference type="GO" id="GO:0000981">
    <property type="term" value="F:DNA-binding transcription factor activity, RNA polymerase II-specific"/>
    <property type="evidence" value="ECO:0007669"/>
    <property type="project" value="TreeGrafter"/>
</dbReference>
<dbReference type="FunFam" id="3.30.160.60:FF:000446">
    <property type="entry name" value="Zinc finger protein"/>
    <property type="match status" value="1"/>
</dbReference>
<keyword evidence="14" id="KW-1185">Reference proteome</keyword>
<dbReference type="GO" id="GO:0008270">
    <property type="term" value="F:zinc ion binding"/>
    <property type="evidence" value="ECO:0007669"/>
    <property type="project" value="UniProtKB-KW"/>
</dbReference>
<feature type="domain" description="C2H2-type" evidence="12">
    <location>
        <begin position="111"/>
        <end position="138"/>
    </location>
</feature>
<keyword evidence="7" id="KW-0238">DNA-binding</keyword>
<dbReference type="SUPFAM" id="SSF57667">
    <property type="entry name" value="beta-beta-alpha zinc fingers"/>
    <property type="match status" value="2"/>
</dbReference>
<dbReference type="PROSITE" id="PS00028">
    <property type="entry name" value="ZINC_FINGER_C2H2_1"/>
    <property type="match status" value="3"/>
</dbReference>
<keyword evidence="3" id="KW-0677">Repeat</keyword>
<evidence type="ECO:0000256" key="11">
    <source>
        <dbReference type="SAM" id="MobiDB-lite"/>
    </source>
</evidence>
<evidence type="ECO:0000256" key="10">
    <source>
        <dbReference type="PROSITE-ProRule" id="PRU00042"/>
    </source>
</evidence>
<dbReference type="GO" id="GO:0005634">
    <property type="term" value="C:nucleus"/>
    <property type="evidence" value="ECO:0007669"/>
    <property type="project" value="UniProtKB-SubCell"/>
</dbReference>
<accession>V3Z1U9</accession>
<dbReference type="FunFam" id="3.30.160.60:FF:000149">
    <property type="entry name" value="Zinc finger protein 569"/>
    <property type="match status" value="1"/>
</dbReference>
<keyword evidence="8" id="KW-0804">Transcription</keyword>
<evidence type="ECO:0000256" key="7">
    <source>
        <dbReference type="ARBA" id="ARBA00023125"/>
    </source>
</evidence>
<evidence type="ECO:0000256" key="5">
    <source>
        <dbReference type="ARBA" id="ARBA00022833"/>
    </source>
</evidence>
<evidence type="ECO:0000313" key="14">
    <source>
        <dbReference type="Proteomes" id="UP000030746"/>
    </source>
</evidence>
<evidence type="ECO:0000256" key="3">
    <source>
        <dbReference type="ARBA" id="ARBA00022737"/>
    </source>
</evidence>
<sequence length="187" mass="21503">MKISHGPRLGHPSSYPGTPSSKSFATPKRYKCDKCSKTFTRLDSLTQHLKIHVQKSLHVCKVCQKSFQTKSQLNSHAKTHDKHKCKICRESFETNKKLASHQTFHIVSRSHKCDVCEKVFTCSSHLKRHSIIHTRAKAKPLSKESKSFSLQGNAKKPAKVKLCCKFCLKQFQVEKWFQNHVQKCVKK</sequence>
<dbReference type="KEGG" id="lgi:LOTGIDRAFT_132019"/>
<feature type="region of interest" description="Disordered" evidence="11">
    <location>
        <begin position="1"/>
        <end position="27"/>
    </location>
</feature>
<protein>
    <recommendedName>
        <fullName evidence="12">C2H2-type domain-containing protein</fullName>
    </recommendedName>
</protein>
<proteinExistence type="predicted"/>
<dbReference type="Gene3D" id="3.30.160.60">
    <property type="entry name" value="Classic Zinc Finger"/>
    <property type="match status" value="3"/>
</dbReference>
<dbReference type="InterPro" id="IPR036236">
    <property type="entry name" value="Znf_C2H2_sf"/>
</dbReference>
<dbReference type="HOGENOM" id="CLU_1449273_0_0_1"/>
<feature type="domain" description="C2H2-type" evidence="12">
    <location>
        <begin position="30"/>
        <end position="57"/>
    </location>
</feature>
<dbReference type="PANTHER" id="PTHR24394:SF29">
    <property type="entry name" value="MYONEURIN"/>
    <property type="match status" value="1"/>
</dbReference>
<feature type="domain" description="C2H2-type" evidence="12">
    <location>
        <begin position="58"/>
        <end position="85"/>
    </location>
</feature>
<comment type="subcellular location">
    <subcellularLocation>
        <location evidence="1">Nucleus</location>
    </subcellularLocation>
</comment>
<evidence type="ECO:0000256" key="8">
    <source>
        <dbReference type="ARBA" id="ARBA00023163"/>
    </source>
</evidence>
<evidence type="ECO:0000259" key="12">
    <source>
        <dbReference type="PROSITE" id="PS50157"/>
    </source>
</evidence>
<dbReference type="AlphaFoldDB" id="V3Z1U9"/>
<feature type="compositionally biased region" description="Polar residues" evidence="11">
    <location>
        <begin position="15"/>
        <end position="24"/>
    </location>
</feature>
<organism evidence="13 14">
    <name type="scientific">Lottia gigantea</name>
    <name type="common">Giant owl limpet</name>
    <dbReference type="NCBI Taxonomy" id="225164"/>
    <lineage>
        <taxon>Eukaryota</taxon>
        <taxon>Metazoa</taxon>
        <taxon>Spiralia</taxon>
        <taxon>Lophotrochozoa</taxon>
        <taxon>Mollusca</taxon>
        <taxon>Gastropoda</taxon>
        <taxon>Patellogastropoda</taxon>
        <taxon>Lottioidea</taxon>
        <taxon>Lottiidae</taxon>
        <taxon>Lottia</taxon>
    </lineage>
</organism>
<dbReference type="PANTHER" id="PTHR24394">
    <property type="entry name" value="ZINC FINGER PROTEIN"/>
    <property type="match status" value="1"/>
</dbReference>
<dbReference type="CTD" id="20233252"/>
<keyword evidence="6" id="KW-0805">Transcription regulation</keyword>
<evidence type="ECO:0000256" key="6">
    <source>
        <dbReference type="ARBA" id="ARBA00023015"/>
    </source>
</evidence>
<gene>
    <name evidence="13" type="ORF">LOTGIDRAFT_132019</name>
</gene>
<dbReference type="PROSITE" id="PS50157">
    <property type="entry name" value="ZINC_FINGER_C2H2_2"/>
    <property type="match status" value="4"/>
</dbReference>
<dbReference type="GeneID" id="20233252"/>
<dbReference type="SMART" id="SM00355">
    <property type="entry name" value="ZnF_C2H2"/>
    <property type="match status" value="4"/>
</dbReference>
<dbReference type="Pfam" id="PF00096">
    <property type="entry name" value="zf-C2H2"/>
    <property type="match status" value="3"/>
</dbReference>
<keyword evidence="4 10" id="KW-0863">Zinc-finger</keyword>
<evidence type="ECO:0000256" key="2">
    <source>
        <dbReference type="ARBA" id="ARBA00022723"/>
    </source>
</evidence>
<name>V3Z1U9_LOTGI</name>
<evidence type="ECO:0000256" key="9">
    <source>
        <dbReference type="ARBA" id="ARBA00023242"/>
    </source>
</evidence>
<dbReference type="OrthoDB" id="3437960at2759"/>
<dbReference type="FunFam" id="3.30.160.60:FF:000925">
    <property type="entry name" value="Zinc finger protein 668"/>
    <property type="match status" value="1"/>
</dbReference>
<evidence type="ECO:0000313" key="13">
    <source>
        <dbReference type="EMBL" id="ESO84523.1"/>
    </source>
</evidence>
<feature type="domain" description="C2H2-type" evidence="12">
    <location>
        <begin position="83"/>
        <end position="110"/>
    </location>
</feature>
<dbReference type="OMA" id="THMAVHL"/>
<keyword evidence="5" id="KW-0862">Zinc</keyword>
<dbReference type="RefSeq" id="XP_009064726.1">
    <property type="nucleotide sequence ID" value="XM_009066478.1"/>
</dbReference>
<dbReference type="GO" id="GO:0003677">
    <property type="term" value="F:DNA binding"/>
    <property type="evidence" value="ECO:0007669"/>
    <property type="project" value="UniProtKB-KW"/>
</dbReference>
<dbReference type="InterPro" id="IPR013087">
    <property type="entry name" value="Znf_C2H2_type"/>
</dbReference>
<evidence type="ECO:0000256" key="1">
    <source>
        <dbReference type="ARBA" id="ARBA00004123"/>
    </source>
</evidence>